<dbReference type="EMBL" id="ML179058">
    <property type="protein sequence ID" value="THV04228.1"/>
    <property type="molecule type" value="Genomic_DNA"/>
</dbReference>
<accession>A0A4S8MMU9</accession>
<sequence>MPGQAHSVNVTVVEESLDIDIRFGHAEFADFYAYNLVFQSTSLDEFDVSLTRLGTGDIDLLLISRSLFGSLPLDGIVLDTVSRITKSVNMITYNDGVWHGINTDHVGIHFALTSSVPDPHYREVLLVGDGPLVITSAYVLIKHFGARCFYLENTCTASFQTMSDFIHSVDVTCQVVGVSTDRHLILEGSISCIVTDVDTEEQDDLQDDRRKLISDTLDSIVRERYGSHRGVFLNLGRPSSSEGKAGWSALLDGPFDWSVVELPTLRLATVPAVWEVLGCEDMAVFARVTPSEGSWIVDETVVEH</sequence>
<dbReference type="AlphaFoldDB" id="A0A4S8MMU9"/>
<protein>
    <submittedName>
        <fullName evidence="1">Uncharacterized protein</fullName>
    </submittedName>
</protein>
<name>A0A4S8MMU9_DENBC</name>
<keyword evidence="2" id="KW-1185">Reference proteome</keyword>
<gene>
    <name evidence="1" type="ORF">K435DRAFT_851047</name>
</gene>
<reference evidence="1 2" key="1">
    <citation type="journal article" date="2019" name="Nat. Ecol. Evol.">
        <title>Megaphylogeny resolves global patterns of mushroom evolution.</title>
        <authorList>
            <person name="Varga T."/>
            <person name="Krizsan K."/>
            <person name="Foldi C."/>
            <person name="Dima B."/>
            <person name="Sanchez-Garcia M."/>
            <person name="Sanchez-Ramirez S."/>
            <person name="Szollosi G.J."/>
            <person name="Szarkandi J.G."/>
            <person name="Papp V."/>
            <person name="Albert L."/>
            <person name="Andreopoulos W."/>
            <person name="Angelini C."/>
            <person name="Antonin V."/>
            <person name="Barry K.W."/>
            <person name="Bougher N.L."/>
            <person name="Buchanan P."/>
            <person name="Buyck B."/>
            <person name="Bense V."/>
            <person name="Catcheside P."/>
            <person name="Chovatia M."/>
            <person name="Cooper J."/>
            <person name="Damon W."/>
            <person name="Desjardin D."/>
            <person name="Finy P."/>
            <person name="Geml J."/>
            <person name="Haridas S."/>
            <person name="Hughes K."/>
            <person name="Justo A."/>
            <person name="Karasinski D."/>
            <person name="Kautmanova I."/>
            <person name="Kiss B."/>
            <person name="Kocsube S."/>
            <person name="Kotiranta H."/>
            <person name="LaButti K.M."/>
            <person name="Lechner B.E."/>
            <person name="Liimatainen K."/>
            <person name="Lipzen A."/>
            <person name="Lukacs Z."/>
            <person name="Mihaltcheva S."/>
            <person name="Morgado L.N."/>
            <person name="Niskanen T."/>
            <person name="Noordeloos M.E."/>
            <person name="Ohm R.A."/>
            <person name="Ortiz-Santana B."/>
            <person name="Ovrebo C."/>
            <person name="Racz N."/>
            <person name="Riley R."/>
            <person name="Savchenko A."/>
            <person name="Shiryaev A."/>
            <person name="Soop K."/>
            <person name="Spirin V."/>
            <person name="Szebenyi C."/>
            <person name="Tomsovsky M."/>
            <person name="Tulloss R.E."/>
            <person name="Uehling J."/>
            <person name="Grigoriev I.V."/>
            <person name="Vagvolgyi C."/>
            <person name="Papp T."/>
            <person name="Martin F.M."/>
            <person name="Miettinen O."/>
            <person name="Hibbett D.S."/>
            <person name="Nagy L.G."/>
        </authorList>
    </citation>
    <scope>NUCLEOTIDE SEQUENCE [LARGE SCALE GENOMIC DNA]</scope>
    <source>
        <strain evidence="1 2">CBS 962.96</strain>
    </source>
</reference>
<dbReference type="Proteomes" id="UP000297245">
    <property type="component" value="Unassembled WGS sequence"/>
</dbReference>
<dbReference type="Gene3D" id="3.40.50.10860">
    <property type="entry name" value="Leucine Dehydrogenase, chain A, domain 1"/>
    <property type="match status" value="1"/>
</dbReference>
<evidence type="ECO:0000313" key="2">
    <source>
        <dbReference type="Proteomes" id="UP000297245"/>
    </source>
</evidence>
<proteinExistence type="predicted"/>
<dbReference type="Gene3D" id="3.40.50.720">
    <property type="entry name" value="NAD(P)-binding Rossmann-like Domain"/>
    <property type="match status" value="1"/>
</dbReference>
<evidence type="ECO:0000313" key="1">
    <source>
        <dbReference type="EMBL" id="THV04228.1"/>
    </source>
</evidence>
<organism evidence="1 2">
    <name type="scientific">Dendrothele bispora (strain CBS 962.96)</name>
    <dbReference type="NCBI Taxonomy" id="1314807"/>
    <lineage>
        <taxon>Eukaryota</taxon>
        <taxon>Fungi</taxon>
        <taxon>Dikarya</taxon>
        <taxon>Basidiomycota</taxon>
        <taxon>Agaricomycotina</taxon>
        <taxon>Agaricomycetes</taxon>
        <taxon>Agaricomycetidae</taxon>
        <taxon>Agaricales</taxon>
        <taxon>Agaricales incertae sedis</taxon>
        <taxon>Dendrothele</taxon>
    </lineage>
</organism>